<evidence type="ECO:0000256" key="3">
    <source>
        <dbReference type="ARBA" id="ARBA00022692"/>
    </source>
</evidence>
<keyword evidence="5 7" id="KW-1133">Transmembrane helix</keyword>
<evidence type="ECO:0000256" key="2">
    <source>
        <dbReference type="ARBA" id="ARBA00022475"/>
    </source>
</evidence>
<dbReference type="GO" id="GO:0017004">
    <property type="term" value="P:cytochrome complex assembly"/>
    <property type="evidence" value="ECO:0007669"/>
    <property type="project" value="UniProtKB-KW"/>
</dbReference>
<dbReference type="PANTHER" id="PTHR32234:SF3">
    <property type="entry name" value="SUPPRESSION OF COPPER SENSITIVITY PROTEIN"/>
    <property type="match status" value="1"/>
</dbReference>
<keyword evidence="3 7" id="KW-0812">Transmembrane</keyword>
<feature type="transmembrane region" description="Helical" evidence="7">
    <location>
        <begin position="413"/>
        <end position="434"/>
    </location>
</feature>
<evidence type="ECO:0000259" key="9">
    <source>
        <dbReference type="PROSITE" id="PS51352"/>
    </source>
</evidence>
<dbReference type="InterPro" id="IPR003834">
    <property type="entry name" value="Cyt_c_assmbl_TM_dom"/>
</dbReference>
<feature type="signal peptide" evidence="8">
    <location>
        <begin position="1"/>
        <end position="30"/>
    </location>
</feature>
<feature type="transmembrane region" description="Helical" evidence="7">
    <location>
        <begin position="273"/>
        <end position="298"/>
    </location>
</feature>
<dbReference type="Pfam" id="PF00085">
    <property type="entry name" value="Thioredoxin"/>
    <property type="match status" value="1"/>
</dbReference>
<evidence type="ECO:0000256" key="6">
    <source>
        <dbReference type="ARBA" id="ARBA00023136"/>
    </source>
</evidence>
<evidence type="ECO:0000256" key="7">
    <source>
        <dbReference type="SAM" id="Phobius"/>
    </source>
</evidence>
<dbReference type="Pfam" id="PF02683">
    <property type="entry name" value="DsbD_TM"/>
    <property type="match status" value="1"/>
</dbReference>
<dbReference type="EMBL" id="FUYA01000002">
    <property type="protein sequence ID" value="SKA66597.1"/>
    <property type="molecule type" value="Genomic_DNA"/>
</dbReference>
<sequence>MKKIHLSRKFWLVLNIALVACALMTQIAYANPVNQHWELYRSDTPTRGGYLAVLWVTPQKEAHLYGNPPGDTGLPTTLSVTLNGEEKKTAYPPGKAEPDTFEPNKTIFAYETETPLFVPLMPGELQNKEATLNGTLKGLLCTKTSCMPIQMPTAFEAGKAKGETLKSAESQPWWREYRAALSMSDGQEAQKSHATDLHETQGFNPQFTPQYFAPGFEVTGLGKALLLAFIAGFILNFMPCVLPVISLKISALLGGAQEEDEKKRIHTFREHNVFFSLGILLYFVFLAGILSSLGLAWGQIFQKPYLVIGITALIFALSLSLFGLFNLPVIDLKTSGTSKSPRMQALFTGILATLLATPCSGPFLGGVLGWVLAQPPLIVALVFVFIGLGMSSPFLAMAIFPSLAKRFPKPGRWCGYLEQGVGLFLLATCVYLLSIIPQSLLIPAMAFMWVIALAAWIWGQWTSLSQSALKRWSIRAAAAALVVAAWPLLMQADAPEPWAEFQATQFEELLGKEPIILDFSAAWCTNCKALKKTTLTPDKLQKWSKEYRAKLIQVDLTDHNPDGMKLLNALGSQSIPVVAIFPKGDRSKQPLVLRDLFTSSQMEQALASHLKK</sequence>
<evidence type="ECO:0000256" key="8">
    <source>
        <dbReference type="SAM" id="SignalP"/>
    </source>
</evidence>
<feature type="chain" id="PRO_5012482091" evidence="8">
    <location>
        <begin position="31"/>
        <end position="612"/>
    </location>
</feature>
<protein>
    <submittedName>
        <fullName evidence="10">Thiol:disulfide interchange protein DsbD</fullName>
    </submittedName>
</protein>
<reference evidence="10 11" key="1">
    <citation type="submission" date="2017-02" db="EMBL/GenBank/DDBJ databases">
        <authorList>
            <person name="Peterson S.W."/>
        </authorList>
    </citation>
    <scope>NUCLEOTIDE SEQUENCE [LARGE SCALE GENOMIC DNA]</scope>
    <source>
        <strain evidence="10 11">DSM 18034</strain>
    </source>
</reference>
<dbReference type="PANTHER" id="PTHR32234">
    <property type="entry name" value="THIOL:DISULFIDE INTERCHANGE PROTEIN DSBD"/>
    <property type="match status" value="1"/>
</dbReference>
<comment type="subcellular location">
    <subcellularLocation>
        <location evidence="1">Cell membrane</location>
        <topology evidence="1">Multi-pass membrane protein</topology>
    </subcellularLocation>
</comment>
<dbReference type="PROSITE" id="PS51257">
    <property type="entry name" value="PROKAR_LIPOPROTEIN"/>
    <property type="match status" value="1"/>
</dbReference>
<evidence type="ECO:0000313" key="10">
    <source>
        <dbReference type="EMBL" id="SKA66597.1"/>
    </source>
</evidence>
<organism evidence="10 11">
    <name type="scientific">Desulfobaculum bizertense DSM 18034</name>
    <dbReference type="NCBI Taxonomy" id="1121442"/>
    <lineage>
        <taxon>Bacteria</taxon>
        <taxon>Pseudomonadati</taxon>
        <taxon>Thermodesulfobacteriota</taxon>
        <taxon>Desulfovibrionia</taxon>
        <taxon>Desulfovibrionales</taxon>
        <taxon>Desulfovibrionaceae</taxon>
        <taxon>Desulfobaculum</taxon>
    </lineage>
</organism>
<dbReference type="InterPro" id="IPR013766">
    <property type="entry name" value="Thioredoxin_domain"/>
</dbReference>
<dbReference type="GO" id="GO:0045454">
    <property type="term" value="P:cell redox homeostasis"/>
    <property type="evidence" value="ECO:0007669"/>
    <property type="project" value="TreeGrafter"/>
</dbReference>
<feature type="transmembrane region" description="Helical" evidence="7">
    <location>
        <begin position="440"/>
        <end position="460"/>
    </location>
</feature>
<accession>A0A1T4VNT8</accession>
<dbReference type="AlphaFoldDB" id="A0A1T4VNT8"/>
<feature type="transmembrane region" description="Helical" evidence="7">
    <location>
        <begin position="224"/>
        <end position="253"/>
    </location>
</feature>
<feature type="transmembrane region" description="Helical" evidence="7">
    <location>
        <begin position="472"/>
        <end position="489"/>
    </location>
</feature>
<proteinExistence type="predicted"/>
<keyword evidence="4" id="KW-0201">Cytochrome c-type biogenesis</keyword>
<feature type="transmembrane region" description="Helical" evidence="7">
    <location>
        <begin position="377"/>
        <end position="401"/>
    </location>
</feature>
<evidence type="ECO:0000313" key="11">
    <source>
        <dbReference type="Proteomes" id="UP000189733"/>
    </source>
</evidence>
<evidence type="ECO:0000256" key="1">
    <source>
        <dbReference type="ARBA" id="ARBA00004651"/>
    </source>
</evidence>
<dbReference type="STRING" id="1121442.SAMN02745702_00627"/>
<dbReference type="Gene3D" id="3.40.30.10">
    <property type="entry name" value="Glutaredoxin"/>
    <property type="match status" value="1"/>
</dbReference>
<dbReference type="SUPFAM" id="SSF52833">
    <property type="entry name" value="Thioredoxin-like"/>
    <property type="match status" value="1"/>
</dbReference>
<dbReference type="PROSITE" id="PS51352">
    <property type="entry name" value="THIOREDOXIN_2"/>
    <property type="match status" value="1"/>
</dbReference>
<keyword evidence="6 7" id="KW-0472">Membrane</keyword>
<evidence type="ECO:0000256" key="4">
    <source>
        <dbReference type="ARBA" id="ARBA00022748"/>
    </source>
</evidence>
<evidence type="ECO:0000256" key="5">
    <source>
        <dbReference type="ARBA" id="ARBA00022989"/>
    </source>
</evidence>
<dbReference type="GO" id="GO:0015035">
    <property type="term" value="F:protein-disulfide reductase activity"/>
    <property type="evidence" value="ECO:0007669"/>
    <property type="project" value="TreeGrafter"/>
</dbReference>
<keyword evidence="2" id="KW-1003">Cell membrane</keyword>
<dbReference type="Proteomes" id="UP000189733">
    <property type="component" value="Unassembled WGS sequence"/>
</dbReference>
<feature type="transmembrane region" description="Helical" evidence="7">
    <location>
        <begin position="304"/>
        <end position="325"/>
    </location>
</feature>
<dbReference type="GO" id="GO:0005886">
    <property type="term" value="C:plasma membrane"/>
    <property type="evidence" value="ECO:0007669"/>
    <property type="project" value="UniProtKB-SubCell"/>
</dbReference>
<gene>
    <name evidence="10" type="ORF">SAMN02745702_00627</name>
</gene>
<dbReference type="InterPro" id="IPR036249">
    <property type="entry name" value="Thioredoxin-like_sf"/>
</dbReference>
<feature type="domain" description="Thioredoxin" evidence="9">
    <location>
        <begin position="490"/>
        <end position="611"/>
    </location>
</feature>
<keyword evidence="8" id="KW-0732">Signal</keyword>
<feature type="transmembrane region" description="Helical" evidence="7">
    <location>
        <begin position="346"/>
        <end position="371"/>
    </location>
</feature>
<keyword evidence="11" id="KW-1185">Reference proteome</keyword>
<name>A0A1T4VNT8_9BACT</name>